<dbReference type="Proteomes" id="UP001231518">
    <property type="component" value="Chromosome 1"/>
</dbReference>
<dbReference type="SUPFAM" id="SSF50494">
    <property type="entry name" value="Trypsin-like serine proteases"/>
    <property type="match status" value="1"/>
</dbReference>
<name>A0AAD7Z3U4_MYTSE</name>
<dbReference type="Pfam" id="PF00089">
    <property type="entry name" value="Trypsin"/>
    <property type="match status" value="1"/>
</dbReference>
<dbReference type="GO" id="GO:0006508">
    <property type="term" value="P:proteolysis"/>
    <property type="evidence" value="ECO:0007669"/>
    <property type="project" value="InterPro"/>
</dbReference>
<evidence type="ECO:0000259" key="2">
    <source>
        <dbReference type="Pfam" id="PF00089"/>
    </source>
</evidence>
<evidence type="ECO:0000313" key="4">
    <source>
        <dbReference type="Proteomes" id="UP001231518"/>
    </source>
</evidence>
<dbReference type="Gene3D" id="2.40.10.10">
    <property type="entry name" value="Trypsin-like serine proteases"/>
    <property type="match status" value="1"/>
</dbReference>
<feature type="region of interest" description="Disordered" evidence="1">
    <location>
        <begin position="193"/>
        <end position="214"/>
    </location>
</feature>
<protein>
    <recommendedName>
        <fullName evidence="2">Peptidase S1 domain-containing protein</fullName>
    </recommendedName>
</protein>
<dbReference type="AlphaFoldDB" id="A0AAD7Z3U4"/>
<organism evidence="3 4">
    <name type="scientific">Mythimna separata</name>
    <name type="common">Oriental armyworm</name>
    <name type="synonym">Pseudaletia separata</name>
    <dbReference type="NCBI Taxonomy" id="271217"/>
    <lineage>
        <taxon>Eukaryota</taxon>
        <taxon>Metazoa</taxon>
        <taxon>Ecdysozoa</taxon>
        <taxon>Arthropoda</taxon>
        <taxon>Hexapoda</taxon>
        <taxon>Insecta</taxon>
        <taxon>Pterygota</taxon>
        <taxon>Neoptera</taxon>
        <taxon>Endopterygota</taxon>
        <taxon>Lepidoptera</taxon>
        <taxon>Glossata</taxon>
        <taxon>Ditrysia</taxon>
        <taxon>Noctuoidea</taxon>
        <taxon>Noctuidae</taxon>
        <taxon>Noctuinae</taxon>
        <taxon>Hadenini</taxon>
        <taxon>Mythimna</taxon>
    </lineage>
</organism>
<dbReference type="InterPro" id="IPR001254">
    <property type="entry name" value="Trypsin_dom"/>
</dbReference>
<feature type="domain" description="Peptidase S1" evidence="2">
    <location>
        <begin position="6"/>
        <end position="69"/>
    </location>
</feature>
<reference evidence="3" key="1">
    <citation type="submission" date="2023-03" db="EMBL/GenBank/DDBJ databases">
        <title>Chromosome-level genomes of two armyworms, Mythimna separata and Mythimna loreyi, provide insights into the biosynthesis and reception of sex pheromones.</title>
        <authorList>
            <person name="Zhao H."/>
        </authorList>
    </citation>
    <scope>NUCLEOTIDE SEQUENCE</scope>
    <source>
        <strain evidence="3">BeijingLab</strain>
        <tissue evidence="3">Pupa</tissue>
    </source>
</reference>
<dbReference type="InterPro" id="IPR043504">
    <property type="entry name" value="Peptidase_S1_PA_chymotrypsin"/>
</dbReference>
<dbReference type="EMBL" id="JARGEI010000001">
    <property type="protein sequence ID" value="KAJ8737085.1"/>
    <property type="molecule type" value="Genomic_DNA"/>
</dbReference>
<evidence type="ECO:0000313" key="3">
    <source>
        <dbReference type="EMBL" id="KAJ8737085.1"/>
    </source>
</evidence>
<dbReference type="InterPro" id="IPR009003">
    <property type="entry name" value="Peptidase_S1_PA"/>
</dbReference>
<feature type="compositionally biased region" description="Basic and acidic residues" evidence="1">
    <location>
        <begin position="202"/>
        <end position="214"/>
    </location>
</feature>
<dbReference type="GO" id="GO:0004252">
    <property type="term" value="F:serine-type endopeptidase activity"/>
    <property type="evidence" value="ECO:0007669"/>
    <property type="project" value="InterPro"/>
</dbReference>
<sequence>MNGVHLKPGMLCVGRAREEDKVTACLAVPGAPLVVDGNLAALQSWGYGCGYEHDLPLVYTSLQHYQPWLLHNVPLIRRISQRNLSLLFEAKRALILSKWLNRTRVIPVEPFVQSKKQMVMMRLDKELAKVKGNVYDMRDFLFDGIHHKYKTSLYAKLRQRELEKDLIDKVHNTLTSVHSDPFLNANDTDIEGTEKNPLLDLTHSDSEKSYEDYP</sequence>
<gene>
    <name evidence="3" type="ORF">PYW07_000356</name>
</gene>
<proteinExistence type="predicted"/>
<accession>A0AAD7Z3U4</accession>
<comment type="caution">
    <text evidence="3">The sequence shown here is derived from an EMBL/GenBank/DDBJ whole genome shotgun (WGS) entry which is preliminary data.</text>
</comment>
<keyword evidence="4" id="KW-1185">Reference proteome</keyword>
<evidence type="ECO:0000256" key="1">
    <source>
        <dbReference type="SAM" id="MobiDB-lite"/>
    </source>
</evidence>